<organism evidence="1 2">
    <name type="scientific">Camelina sativa</name>
    <name type="common">False flax</name>
    <name type="synonym">Myagrum sativum</name>
    <dbReference type="NCBI Taxonomy" id="90675"/>
    <lineage>
        <taxon>Eukaryota</taxon>
        <taxon>Viridiplantae</taxon>
        <taxon>Streptophyta</taxon>
        <taxon>Embryophyta</taxon>
        <taxon>Tracheophyta</taxon>
        <taxon>Spermatophyta</taxon>
        <taxon>Magnoliopsida</taxon>
        <taxon>eudicotyledons</taxon>
        <taxon>Gunneridae</taxon>
        <taxon>Pentapetalae</taxon>
        <taxon>rosids</taxon>
        <taxon>malvids</taxon>
        <taxon>Brassicales</taxon>
        <taxon>Brassicaceae</taxon>
        <taxon>Camelineae</taxon>
        <taxon>Camelina</taxon>
    </lineage>
</organism>
<dbReference type="RefSeq" id="XP_010496566.1">
    <property type="nucleotide sequence ID" value="XM_010498264.1"/>
</dbReference>
<proteinExistence type="predicted"/>
<gene>
    <name evidence="2" type="primary">LOC104773615</name>
</gene>
<reference evidence="2" key="2">
    <citation type="submission" date="2025-08" db="UniProtKB">
        <authorList>
            <consortium name="RefSeq"/>
        </authorList>
    </citation>
    <scope>IDENTIFICATION</scope>
    <source>
        <tissue evidence="2">Leaf</tissue>
    </source>
</reference>
<reference evidence="1" key="1">
    <citation type="journal article" date="2014" name="Nat. Commun.">
        <title>The emerging biofuel crop Camelina sativa retains a highly undifferentiated hexaploid genome structure.</title>
        <authorList>
            <person name="Kagale S."/>
            <person name="Koh C."/>
            <person name="Nixon J."/>
            <person name="Bollina V."/>
            <person name="Clarke W.E."/>
            <person name="Tuteja R."/>
            <person name="Spillane C."/>
            <person name="Robinson S.J."/>
            <person name="Links M.G."/>
            <person name="Clarke C."/>
            <person name="Higgins E.E."/>
            <person name="Huebert T."/>
            <person name="Sharpe A.G."/>
            <person name="Parkin I.A."/>
        </authorList>
    </citation>
    <scope>NUCLEOTIDE SEQUENCE [LARGE SCALE GENOMIC DNA]</scope>
    <source>
        <strain evidence="1">cv. DH55</strain>
    </source>
</reference>
<evidence type="ECO:0000313" key="1">
    <source>
        <dbReference type="Proteomes" id="UP000694864"/>
    </source>
</evidence>
<accession>A0ABM0Y736</accession>
<dbReference type="PANTHER" id="PTHR35317:SF23">
    <property type="entry name" value="OS04G0629600 PROTEIN"/>
    <property type="match status" value="1"/>
</dbReference>
<sequence length="164" mass="18605">MGMEKSLGFVVSLKPLKLDSENFGYWKVMIKQAILSVDVEVWIAVEDGWSSPMFKDEKGDIVLKEKMKWTNEEKAKSKYNSQAILVIFNALSMEIFILVQGCVSAKEAWNFLEVLFEGTSSVRRTRQDNLASQFEKLHMTENESVANYSSRLNAIVQKAAVLGK</sequence>
<name>A0ABM0Y736_CAMSA</name>
<dbReference type="PANTHER" id="PTHR35317">
    <property type="entry name" value="OS04G0629600 PROTEIN"/>
    <property type="match status" value="1"/>
</dbReference>
<dbReference type="Pfam" id="PF14223">
    <property type="entry name" value="Retrotran_gag_2"/>
    <property type="match status" value="1"/>
</dbReference>
<dbReference type="GeneID" id="104773615"/>
<keyword evidence="1" id="KW-1185">Reference proteome</keyword>
<dbReference type="Proteomes" id="UP000694864">
    <property type="component" value="Unplaced"/>
</dbReference>
<protein>
    <submittedName>
        <fullName evidence="2">Uncharacterized protein LOC104773615</fullName>
    </submittedName>
</protein>
<evidence type="ECO:0000313" key="2">
    <source>
        <dbReference type="RefSeq" id="XP_010496566.1"/>
    </source>
</evidence>